<dbReference type="InterPro" id="IPR017927">
    <property type="entry name" value="FAD-bd_FR_type"/>
</dbReference>
<feature type="domain" description="2Fe-2S ferredoxin-type" evidence="1">
    <location>
        <begin position="3"/>
        <end position="88"/>
    </location>
</feature>
<feature type="domain" description="FAD-binding FR-type" evidence="2">
    <location>
        <begin position="95"/>
        <end position="195"/>
    </location>
</feature>
<dbReference type="GO" id="GO:0051536">
    <property type="term" value="F:iron-sulfur cluster binding"/>
    <property type="evidence" value="ECO:0007669"/>
    <property type="project" value="InterPro"/>
</dbReference>
<protein>
    <submittedName>
        <fullName evidence="3">CDP-6-deoxy-L-threo-D-glycero-4-hexulose-3-dehydrase reductase</fullName>
        <ecNumber evidence="3">1.17.1.-</ecNumber>
    </submittedName>
</protein>
<dbReference type="Gene3D" id="3.40.50.80">
    <property type="entry name" value="Nucleotide-binding domain of ferredoxin-NADP reductase (FNR) module"/>
    <property type="match status" value="1"/>
</dbReference>
<gene>
    <name evidence="3" type="primary">ascD</name>
    <name evidence="3" type="ORF">CI1B_24190</name>
</gene>
<dbReference type="Proteomes" id="UP000328092">
    <property type="component" value="Unassembled WGS sequence"/>
</dbReference>
<dbReference type="SUPFAM" id="SSF54292">
    <property type="entry name" value="2Fe-2S ferredoxin-like"/>
    <property type="match status" value="1"/>
</dbReference>
<comment type="caution">
    <text evidence="3">The sequence shown here is derived from an EMBL/GenBank/DDBJ whole genome shotgun (WGS) entry which is preliminary data.</text>
</comment>
<evidence type="ECO:0000313" key="3">
    <source>
        <dbReference type="EMBL" id="VIO68885.1"/>
    </source>
</evidence>
<dbReference type="InterPro" id="IPR036010">
    <property type="entry name" value="2Fe-2S_ferredoxin-like_sf"/>
</dbReference>
<evidence type="ECO:0000259" key="1">
    <source>
        <dbReference type="PROSITE" id="PS51085"/>
    </source>
</evidence>
<proteinExistence type="predicted"/>
<name>A0A508T0J7_9BRAD</name>
<dbReference type="InterPro" id="IPR001433">
    <property type="entry name" value="OxRdtase_FAD/NAD-bd"/>
</dbReference>
<dbReference type="EMBL" id="CAADFC020000008">
    <property type="protein sequence ID" value="VIO68885.1"/>
    <property type="molecule type" value="Genomic_DNA"/>
</dbReference>
<dbReference type="InterPro" id="IPR017938">
    <property type="entry name" value="Riboflavin_synthase-like_b-brl"/>
</dbReference>
<evidence type="ECO:0000313" key="4">
    <source>
        <dbReference type="Proteomes" id="UP000328092"/>
    </source>
</evidence>
<dbReference type="CDD" id="cd06189">
    <property type="entry name" value="flavin_oxioreductase"/>
    <property type="match status" value="1"/>
</dbReference>
<dbReference type="InterPro" id="IPR012675">
    <property type="entry name" value="Beta-grasp_dom_sf"/>
</dbReference>
<dbReference type="InterPro" id="IPR008333">
    <property type="entry name" value="Cbr1-like_FAD-bd_dom"/>
</dbReference>
<dbReference type="CDD" id="cd00207">
    <property type="entry name" value="fer2"/>
    <property type="match status" value="1"/>
</dbReference>
<dbReference type="InterPro" id="IPR001041">
    <property type="entry name" value="2Fe-2S_ferredoxin-type"/>
</dbReference>
<dbReference type="Pfam" id="PF00111">
    <property type="entry name" value="Fer2"/>
    <property type="match status" value="1"/>
</dbReference>
<dbReference type="SUPFAM" id="SSF63380">
    <property type="entry name" value="Riboflavin synthase domain-like"/>
    <property type="match status" value="1"/>
</dbReference>
<dbReference type="AlphaFoldDB" id="A0A508T0J7"/>
<dbReference type="GO" id="GO:0016491">
    <property type="term" value="F:oxidoreductase activity"/>
    <property type="evidence" value="ECO:0007669"/>
    <property type="project" value="UniProtKB-KW"/>
</dbReference>
<sequence length="341" mass="37661">MSFNVTVAEHGVTFPCEPREFVLDAAERAGYAMPSSCRKGACNTCEAGLLGGEVDQRGRGRRTAEDRTALMCRARPRSDLVIKPKRFERIDIFRRKTIRATVYRLARPAADVSIVTLRFPIGLRAPFKAGQYLQVIMDDGERRNFSLANAPRDNDGAELHIRHVSGGRFSTQILPRLAVGDTLQIEAPFGDFFLRKSGRPAILLASGTGFSPIKSIVESAIHAGAEQPTHLYWGARTREDIYLADLPMKWAKRFAWFSFTPVLSEPSPSWTGRTGLVHEAVREDHGDLSAADVYACGNPLMVSAAQRDFTENHRLPDAQFFADAFVESGAPADLQPIVAQT</sequence>
<evidence type="ECO:0000259" key="2">
    <source>
        <dbReference type="PROSITE" id="PS51384"/>
    </source>
</evidence>
<dbReference type="RefSeq" id="WP_139859131.1">
    <property type="nucleotide sequence ID" value="NZ_CAADFC020000008.1"/>
</dbReference>
<dbReference type="InterPro" id="IPR039261">
    <property type="entry name" value="FNR_nucleotide-bd"/>
</dbReference>
<dbReference type="PROSITE" id="PS51384">
    <property type="entry name" value="FAD_FR"/>
    <property type="match status" value="1"/>
</dbReference>
<keyword evidence="3" id="KW-0560">Oxidoreductase</keyword>
<organism evidence="3 4">
    <name type="scientific">Bradyrhizobium ivorense</name>
    <dbReference type="NCBI Taxonomy" id="2511166"/>
    <lineage>
        <taxon>Bacteria</taxon>
        <taxon>Pseudomonadati</taxon>
        <taxon>Pseudomonadota</taxon>
        <taxon>Alphaproteobacteria</taxon>
        <taxon>Hyphomicrobiales</taxon>
        <taxon>Nitrobacteraceae</taxon>
        <taxon>Bradyrhizobium</taxon>
    </lineage>
</organism>
<accession>A0A508T0J7</accession>
<dbReference type="OrthoDB" id="9806195at2"/>
<dbReference type="PRINTS" id="PR00410">
    <property type="entry name" value="PHEHYDRXLASE"/>
</dbReference>
<dbReference type="PROSITE" id="PS51085">
    <property type="entry name" value="2FE2S_FER_2"/>
    <property type="match status" value="1"/>
</dbReference>
<dbReference type="Pfam" id="PF00970">
    <property type="entry name" value="FAD_binding_6"/>
    <property type="match status" value="1"/>
</dbReference>
<dbReference type="Pfam" id="PF00175">
    <property type="entry name" value="NAD_binding_1"/>
    <property type="match status" value="1"/>
</dbReference>
<dbReference type="SUPFAM" id="SSF52343">
    <property type="entry name" value="Ferredoxin reductase-like, C-terminal NADP-linked domain"/>
    <property type="match status" value="1"/>
</dbReference>
<dbReference type="EC" id="1.17.1.-" evidence="3"/>
<reference evidence="3" key="1">
    <citation type="submission" date="2019-02" db="EMBL/GenBank/DDBJ databases">
        <authorList>
            <person name="Pothier F.J."/>
        </authorList>
    </citation>
    <scope>NUCLEOTIDE SEQUENCE</scope>
    <source>
        <strain evidence="3">CI-1B</strain>
    </source>
</reference>
<dbReference type="Gene3D" id="2.40.30.10">
    <property type="entry name" value="Translation factors"/>
    <property type="match status" value="1"/>
</dbReference>
<dbReference type="Gene3D" id="3.10.20.30">
    <property type="match status" value="1"/>
</dbReference>
<dbReference type="InterPro" id="IPR050415">
    <property type="entry name" value="MRET"/>
</dbReference>
<dbReference type="PANTHER" id="PTHR47354:SF5">
    <property type="entry name" value="PROTEIN RFBI"/>
    <property type="match status" value="1"/>
</dbReference>
<dbReference type="PANTHER" id="PTHR47354">
    <property type="entry name" value="NADH OXIDOREDUCTASE HCR"/>
    <property type="match status" value="1"/>
</dbReference>
<keyword evidence="4" id="KW-1185">Reference proteome</keyword>